<evidence type="ECO:0000259" key="2">
    <source>
        <dbReference type="PROSITE" id="PS50983"/>
    </source>
</evidence>
<dbReference type="Gene3D" id="1.20.58.2180">
    <property type="match status" value="1"/>
</dbReference>
<comment type="caution">
    <text evidence="3">The sequence shown here is derived from an EMBL/GenBank/DDBJ whole genome shotgun (WGS) entry which is preliminary data.</text>
</comment>
<evidence type="ECO:0000313" key="3">
    <source>
        <dbReference type="EMBL" id="OAA92918.1"/>
    </source>
</evidence>
<dbReference type="Proteomes" id="UP000093694">
    <property type="component" value="Unassembled WGS sequence"/>
</dbReference>
<evidence type="ECO:0000313" key="4">
    <source>
        <dbReference type="EMBL" id="OBR95860.1"/>
    </source>
</evidence>
<dbReference type="RefSeq" id="WP_063601335.1">
    <property type="nucleotide sequence ID" value="NZ_LITQ01000016.1"/>
</dbReference>
<evidence type="ECO:0000313" key="5">
    <source>
        <dbReference type="Proteomes" id="UP000077384"/>
    </source>
</evidence>
<dbReference type="PROSITE" id="PS50983">
    <property type="entry name" value="FE_B12_PBP"/>
    <property type="match status" value="1"/>
</dbReference>
<sequence>MSESEKPKVYYVRGPDALTSHGRNSYTEWYVEMAGGTLVTKDSKEEMMTKPTMEDILKWNPDVIFMGRVNNTKLILNDPKWSNVKAVKDNRVYVNPDGVAVWDYGSEGVLLLEFIAKTLHPDLFKDLDMNKEVKEYYSKFYHYNLTDDEANRILKHLPPVS</sequence>
<dbReference type="EMBL" id="LROR01000036">
    <property type="protein sequence ID" value="OBR95860.1"/>
    <property type="molecule type" value="Genomic_DNA"/>
</dbReference>
<name>A0A166SXP7_9CLOT</name>
<accession>A0A166SXP7</accession>
<protein>
    <submittedName>
        <fullName evidence="3">Periplasmic binding protein</fullName>
    </submittedName>
</protein>
<reference evidence="3 5" key="1">
    <citation type="journal article" date="2015" name="Biotechnol. Bioeng.">
        <title>Genome sequence and phenotypic characterization of Caulobacter segnis.</title>
        <authorList>
            <person name="Patel S."/>
            <person name="Fletcher B."/>
            <person name="Scott D.C."/>
            <person name="Ely B."/>
        </authorList>
    </citation>
    <scope>NUCLEOTIDE SEQUENCE [LARGE SCALE GENOMIC DNA]</scope>
    <source>
        <strain evidence="3 5">PS02</strain>
    </source>
</reference>
<dbReference type="PANTHER" id="PTHR30535">
    <property type="entry name" value="VITAMIN B12-BINDING PROTEIN"/>
    <property type="match status" value="1"/>
</dbReference>
<feature type="domain" description="Fe/B12 periplasmic-binding" evidence="2">
    <location>
        <begin position="1"/>
        <end position="127"/>
    </location>
</feature>
<keyword evidence="6" id="KW-1185">Reference proteome</keyword>
<evidence type="ECO:0000313" key="6">
    <source>
        <dbReference type="Proteomes" id="UP000093694"/>
    </source>
</evidence>
<dbReference type="PATRIC" id="fig|1705578.3.peg.969"/>
<organism evidence="3 5">
    <name type="scientific">Clostridium coskatii</name>
    <dbReference type="NCBI Taxonomy" id="1705578"/>
    <lineage>
        <taxon>Bacteria</taxon>
        <taxon>Bacillati</taxon>
        <taxon>Bacillota</taxon>
        <taxon>Clostridia</taxon>
        <taxon>Eubacteriales</taxon>
        <taxon>Clostridiaceae</taxon>
        <taxon>Clostridium</taxon>
    </lineage>
</organism>
<dbReference type="Proteomes" id="UP000077384">
    <property type="component" value="Unassembled WGS sequence"/>
</dbReference>
<dbReference type="AlphaFoldDB" id="A0A166SXP7"/>
<dbReference type="PANTHER" id="PTHR30535:SF34">
    <property type="entry name" value="MOLYBDATE-BINDING PROTEIN MOLA"/>
    <property type="match status" value="1"/>
</dbReference>
<proteinExistence type="inferred from homology"/>
<dbReference type="InterPro" id="IPR002491">
    <property type="entry name" value="ABC_transptr_periplasmic_BD"/>
</dbReference>
<dbReference type="SUPFAM" id="SSF53807">
    <property type="entry name" value="Helical backbone' metal receptor"/>
    <property type="match status" value="1"/>
</dbReference>
<comment type="similarity">
    <text evidence="1">Belongs to the bacterial solute-binding protein 8 family.</text>
</comment>
<dbReference type="InterPro" id="IPR050902">
    <property type="entry name" value="ABC_Transporter_SBP"/>
</dbReference>
<dbReference type="Gene3D" id="3.40.50.1980">
    <property type="entry name" value="Nitrogenase molybdenum iron protein domain"/>
    <property type="match status" value="1"/>
</dbReference>
<dbReference type="Pfam" id="PF01497">
    <property type="entry name" value="Peripla_BP_2"/>
    <property type="match status" value="1"/>
</dbReference>
<reference evidence="4 6" key="2">
    <citation type="journal article" date="2016" name="Front. Microbiol.">
        <title>Industrial Acetogenic Biocatalysts: A Comparative Metabolic and Genomic Analysis.</title>
        <authorList>
            <person name="Bengelsdorf F."/>
            <person name="Poehlein A."/>
            <person name="Sonja S."/>
            <person name="Erz C."/>
            <person name="Hummel T."/>
            <person name="Hoffmeister S."/>
            <person name="Daniel R."/>
            <person name="Durre P."/>
        </authorList>
    </citation>
    <scope>NUCLEOTIDE SEQUENCE [LARGE SCALE GENOMIC DNA]</scope>
    <source>
        <strain evidence="4 6">PTA-10522</strain>
    </source>
</reference>
<dbReference type="EMBL" id="LITQ01000016">
    <property type="protein sequence ID" value="OAA92918.1"/>
    <property type="molecule type" value="Genomic_DNA"/>
</dbReference>
<evidence type="ECO:0000256" key="1">
    <source>
        <dbReference type="ARBA" id="ARBA00008814"/>
    </source>
</evidence>
<gene>
    <name evidence="4" type="ORF">CLCOS_12930</name>
    <name evidence="3" type="ORF">WX73_00587</name>
</gene>